<evidence type="ECO:0000256" key="6">
    <source>
        <dbReference type="ARBA" id="ARBA00015188"/>
    </source>
</evidence>
<evidence type="ECO:0000256" key="12">
    <source>
        <dbReference type="ARBA" id="ARBA00022960"/>
    </source>
</evidence>
<evidence type="ECO:0000259" key="20">
    <source>
        <dbReference type="PROSITE" id="PS51387"/>
    </source>
</evidence>
<dbReference type="InterPro" id="IPR016167">
    <property type="entry name" value="FAD-bd_PCMH_sub1"/>
</dbReference>
<dbReference type="EMBL" id="FQXS01000045">
    <property type="protein sequence ID" value="SHI13464.1"/>
    <property type="molecule type" value="Genomic_DNA"/>
</dbReference>
<feature type="active site" evidence="19">
    <location>
        <position position="160"/>
    </location>
</feature>
<keyword evidence="11 19" id="KW-0521">NADP</keyword>
<evidence type="ECO:0000256" key="2">
    <source>
        <dbReference type="ARBA" id="ARBA00003921"/>
    </source>
</evidence>
<dbReference type="InterPro" id="IPR016166">
    <property type="entry name" value="FAD-bd_PCMH"/>
</dbReference>
<evidence type="ECO:0000256" key="10">
    <source>
        <dbReference type="ARBA" id="ARBA00022827"/>
    </source>
</evidence>
<evidence type="ECO:0000256" key="5">
    <source>
        <dbReference type="ARBA" id="ARBA00012518"/>
    </source>
</evidence>
<evidence type="ECO:0000256" key="14">
    <source>
        <dbReference type="ARBA" id="ARBA00023002"/>
    </source>
</evidence>
<dbReference type="AlphaFoldDB" id="A0A1M5YNN5"/>
<keyword evidence="22" id="KW-1185">Reference proteome</keyword>
<dbReference type="UniPathway" id="UPA00219"/>
<keyword evidence="8 19" id="KW-0132">Cell division</keyword>
<evidence type="ECO:0000256" key="11">
    <source>
        <dbReference type="ARBA" id="ARBA00022857"/>
    </source>
</evidence>
<feature type="domain" description="FAD-binding PCMH-type" evidence="20">
    <location>
        <begin position="17"/>
        <end position="182"/>
    </location>
</feature>
<evidence type="ECO:0000256" key="7">
    <source>
        <dbReference type="ARBA" id="ARBA00022490"/>
    </source>
</evidence>
<evidence type="ECO:0000256" key="4">
    <source>
        <dbReference type="ARBA" id="ARBA00004752"/>
    </source>
</evidence>
<accession>A0A1M5YNN5</accession>
<dbReference type="SUPFAM" id="SSF56176">
    <property type="entry name" value="FAD-binding/transporter-associated domain-like"/>
    <property type="match status" value="1"/>
</dbReference>
<dbReference type="InterPro" id="IPR003170">
    <property type="entry name" value="MurB"/>
</dbReference>
<name>A0A1M5YNN5_9BACT</name>
<dbReference type="GO" id="GO:0008360">
    <property type="term" value="P:regulation of cell shape"/>
    <property type="evidence" value="ECO:0007669"/>
    <property type="project" value="UniProtKB-KW"/>
</dbReference>
<comment type="pathway">
    <text evidence="4 19">Cell wall biogenesis; peptidoglycan biosynthesis.</text>
</comment>
<evidence type="ECO:0000313" key="22">
    <source>
        <dbReference type="Proteomes" id="UP000184139"/>
    </source>
</evidence>
<evidence type="ECO:0000256" key="8">
    <source>
        <dbReference type="ARBA" id="ARBA00022618"/>
    </source>
</evidence>
<evidence type="ECO:0000256" key="18">
    <source>
        <dbReference type="ARBA" id="ARBA00048914"/>
    </source>
</evidence>
<evidence type="ECO:0000256" key="3">
    <source>
        <dbReference type="ARBA" id="ARBA00004496"/>
    </source>
</evidence>
<keyword evidence="10 19" id="KW-0274">FAD</keyword>
<dbReference type="OrthoDB" id="9804753at2"/>
<dbReference type="SUPFAM" id="SSF56194">
    <property type="entry name" value="Uridine diphospho-N-Acetylenolpyruvylglucosamine reductase, MurB, C-terminal domain"/>
    <property type="match status" value="1"/>
</dbReference>
<dbReference type="GO" id="GO:0005829">
    <property type="term" value="C:cytosol"/>
    <property type="evidence" value="ECO:0007669"/>
    <property type="project" value="TreeGrafter"/>
</dbReference>
<feature type="active site" description="Proton donor" evidence="19">
    <location>
        <position position="211"/>
    </location>
</feature>
<feature type="active site" evidence="19">
    <location>
        <position position="281"/>
    </location>
</feature>
<comment type="subcellular location">
    <subcellularLocation>
        <location evidence="3 19">Cytoplasm</location>
    </subcellularLocation>
</comment>
<dbReference type="STRING" id="1121409.SAMN02745124_04246"/>
<dbReference type="GO" id="GO:0071555">
    <property type="term" value="P:cell wall organization"/>
    <property type="evidence" value="ECO:0007669"/>
    <property type="project" value="UniProtKB-KW"/>
</dbReference>
<reference evidence="21 22" key="1">
    <citation type="submission" date="2016-11" db="EMBL/GenBank/DDBJ databases">
        <authorList>
            <person name="Jaros S."/>
            <person name="Januszkiewicz K."/>
            <person name="Wedrychowicz H."/>
        </authorList>
    </citation>
    <scope>NUCLEOTIDE SEQUENCE [LARGE SCALE GENOMIC DNA]</scope>
    <source>
        <strain evidence="21 22">DSM 9705</strain>
    </source>
</reference>
<dbReference type="Gene3D" id="3.30.43.10">
    <property type="entry name" value="Uridine Diphospho-n-acetylenolpyruvylglucosamine Reductase, domain 2"/>
    <property type="match status" value="1"/>
</dbReference>
<keyword evidence="15 19" id="KW-0131">Cell cycle</keyword>
<comment type="similarity">
    <text evidence="19">Belongs to the MurB family.</text>
</comment>
<evidence type="ECO:0000256" key="1">
    <source>
        <dbReference type="ARBA" id="ARBA00001974"/>
    </source>
</evidence>
<dbReference type="Pfam" id="PF02873">
    <property type="entry name" value="MurB_C"/>
    <property type="match status" value="1"/>
</dbReference>
<keyword evidence="16 19" id="KW-0961">Cell wall biogenesis/degradation</keyword>
<dbReference type="Gene3D" id="3.30.465.10">
    <property type="match status" value="1"/>
</dbReference>
<evidence type="ECO:0000256" key="15">
    <source>
        <dbReference type="ARBA" id="ARBA00023306"/>
    </source>
</evidence>
<dbReference type="InterPro" id="IPR036318">
    <property type="entry name" value="FAD-bd_PCMH-like_sf"/>
</dbReference>
<evidence type="ECO:0000256" key="13">
    <source>
        <dbReference type="ARBA" id="ARBA00022984"/>
    </source>
</evidence>
<comment type="cofactor">
    <cofactor evidence="1 19">
        <name>FAD</name>
        <dbReference type="ChEBI" id="CHEBI:57692"/>
    </cofactor>
</comment>
<dbReference type="GO" id="GO:0009252">
    <property type="term" value="P:peptidoglycan biosynthetic process"/>
    <property type="evidence" value="ECO:0007669"/>
    <property type="project" value="UniProtKB-UniRule"/>
</dbReference>
<dbReference type="InterPro" id="IPR011601">
    <property type="entry name" value="MurB_C"/>
</dbReference>
<gene>
    <name evidence="19" type="primary">murB</name>
    <name evidence="21" type="ORF">SAMN02745124_04246</name>
</gene>
<keyword evidence="12 19" id="KW-0133">Cell shape</keyword>
<dbReference type="GO" id="GO:0071949">
    <property type="term" value="F:FAD binding"/>
    <property type="evidence" value="ECO:0007669"/>
    <property type="project" value="InterPro"/>
</dbReference>
<dbReference type="InterPro" id="IPR036635">
    <property type="entry name" value="MurB_C_sf"/>
</dbReference>
<comment type="catalytic activity">
    <reaction evidence="18 19">
        <text>UDP-N-acetyl-alpha-D-muramate + NADP(+) = UDP-N-acetyl-3-O-(1-carboxyvinyl)-alpha-D-glucosamine + NADPH + H(+)</text>
        <dbReference type="Rhea" id="RHEA:12248"/>
        <dbReference type="ChEBI" id="CHEBI:15378"/>
        <dbReference type="ChEBI" id="CHEBI:57783"/>
        <dbReference type="ChEBI" id="CHEBI:58349"/>
        <dbReference type="ChEBI" id="CHEBI:68483"/>
        <dbReference type="ChEBI" id="CHEBI:70757"/>
        <dbReference type="EC" id="1.3.1.98"/>
    </reaction>
</comment>
<dbReference type="InterPro" id="IPR016169">
    <property type="entry name" value="FAD-bd_PCMH_sub2"/>
</dbReference>
<dbReference type="PANTHER" id="PTHR21071:SF4">
    <property type="entry name" value="UDP-N-ACETYLENOLPYRUVOYLGLUCOSAMINE REDUCTASE"/>
    <property type="match status" value="1"/>
</dbReference>
<comment type="function">
    <text evidence="2 19">Cell wall formation.</text>
</comment>
<dbReference type="HAMAP" id="MF_00037">
    <property type="entry name" value="MurB"/>
    <property type="match status" value="1"/>
</dbReference>
<dbReference type="InterPro" id="IPR006094">
    <property type="entry name" value="Oxid_FAD_bind_N"/>
</dbReference>
<dbReference type="PROSITE" id="PS51387">
    <property type="entry name" value="FAD_PCMH"/>
    <property type="match status" value="1"/>
</dbReference>
<dbReference type="Pfam" id="PF01565">
    <property type="entry name" value="FAD_binding_4"/>
    <property type="match status" value="1"/>
</dbReference>
<evidence type="ECO:0000256" key="19">
    <source>
        <dbReference type="HAMAP-Rule" id="MF_00037"/>
    </source>
</evidence>
<sequence>MKVYENFDLTQYNSYRLKARCATAVFPETEADLLHLYGDLSAAKKIVLGNGNNILLTKEWYDTCFVIFNGSFDTIAVNDNEISAQAGATMLQLSETAWRHKLSGLEIFYDIPSSVAGAVVMNAGAAGEEIKNVVKTVRYLDVADMRIKEIGGDKMEFSYRNSYFQKHDDKVVLQAWFSLTKGNPLRIKEKMETAKQIRWARQPRGFPSGGSVFKRPSGRFVGPMIDQLGLKGFTVGGAKISEKHSGFIVNTGGATGKDILTIIRETQRQVKEEFGIDLEVEQRII</sequence>
<dbReference type="GO" id="GO:0008762">
    <property type="term" value="F:UDP-N-acetylmuramate dehydrogenase activity"/>
    <property type="evidence" value="ECO:0007669"/>
    <property type="project" value="UniProtKB-UniRule"/>
</dbReference>
<keyword evidence="14 19" id="KW-0560">Oxidoreductase</keyword>
<keyword evidence="7 19" id="KW-0963">Cytoplasm</keyword>
<keyword evidence="13 19" id="KW-0573">Peptidoglycan synthesis</keyword>
<dbReference type="PANTHER" id="PTHR21071">
    <property type="entry name" value="UDP-N-ACETYLENOLPYRUVOYLGLUCOSAMINE REDUCTASE"/>
    <property type="match status" value="1"/>
</dbReference>
<evidence type="ECO:0000313" key="21">
    <source>
        <dbReference type="EMBL" id="SHI13464.1"/>
    </source>
</evidence>
<keyword evidence="9 19" id="KW-0285">Flavoprotein</keyword>
<dbReference type="EC" id="1.3.1.98" evidence="5 19"/>
<dbReference type="RefSeq" id="WP_073379238.1">
    <property type="nucleotide sequence ID" value="NZ_FQXS01000045.1"/>
</dbReference>
<dbReference type="GO" id="GO:0051301">
    <property type="term" value="P:cell division"/>
    <property type="evidence" value="ECO:0007669"/>
    <property type="project" value="UniProtKB-KW"/>
</dbReference>
<dbReference type="Proteomes" id="UP000184139">
    <property type="component" value="Unassembled WGS sequence"/>
</dbReference>
<organism evidence="21 22">
    <name type="scientific">Desulfofustis glycolicus DSM 9705</name>
    <dbReference type="NCBI Taxonomy" id="1121409"/>
    <lineage>
        <taxon>Bacteria</taxon>
        <taxon>Pseudomonadati</taxon>
        <taxon>Thermodesulfobacteriota</taxon>
        <taxon>Desulfobulbia</taxon>
        <taxon>Desulfobulbales</taxon>
        <taxon>Desulfocapsaceae</taxon>
        <taxon>Desulfofustis</taxon>
    </lineage>
</organism>
<dbReference type="Gene3D" id="3.90.78.10">
    <property type="entry name" value="UDP-N-acetylenolpyruvoylglucosamine reductase, C-terminal domain"/>
    <property type="match status" value="1"/>
</dbReference>
<protein>
    <recommendedName>
        <fullName evidence="6 19">UDP-N-acetylenolpyruvoylglucosamine reductase</fullName>
        <ecNumber evidence="5 19">1.3.1.98</ecNumber>
    </recommendedName>
    <alternativeName>
        <fullName evidence="17 19">UDP-N-acetylmuramate dehydrogenase</fullName>
    </alternativeName>
</protein>
<evidence type="ECO:0000256" key="9">
    <source>
        <dbReference type="ARBA" id="ARBA00022630"/>
    </source>
</evidence>
<dbReference type="NCBIfam" id="TIGR00179">
    <property type="entry name" value="murB"/>
    <property type="match status" value="1"/>
</dbReference>
<evidence type="ECO:0000256" key="17">
    <source>
        <dbReference type="ARBA" id="ARBA00031026"/>
    </source>
</evidence>
<evidence type="ECO:0000256" key="16">
    <source>
        <dbReference type="ARBA" id="ARBA00023316"/>
    </source>
</evidence>
<proteinExistence type="inferred from homology"/>